<dbReference type="Proteomes" id="UP000596742">
    <property type="component" value="Unassembled WGS sequence"/>
</dbReference>
<sequence length="60" mass="6521">MLAEQSVKAPGHPGGIARSAKRKLNVKSIEDKYQAILEVERTSKPKSEIARSYGVPANTL</sequence>
<organism evidence="3 4">
    <name type="scientific">Mytilus galloprovincialis</name>
    <name type="common">Mediterranean mussel</name>
    <dbReference type="NCBI Taxonomy" id="29158"/>
    <lineage>
        <taxon>Eukaryota</taxon>
        <taxon>Metazoa</taxon>
        <taxon>Spiralia</taxon>
        <taxon>Lophotrochozoa</taxon>
        <taxon>Mollusca</taxon>
        <taxon>Bivalvia</taxon>
        <taxon>Autobranchia</taxon>
        <taxon>Pteriomorphia</taxon>
        <taxon>Mytilida</taxon>
        <taxon>Mytiloidea</taxon>
        <taxon>Mytilidae</taxon>
        <taxon>Mytilinae</taxon>
        <taxon>Mytilus</taxon>
    </lineage>
</organism>
<gene>
    <name evidence="3" type="ORF">MGAL_10B060978</name>
</gene>
<proteinExistence type="predicted"/>
<feature type="region of interest" description="Disordered" evidence="1">
    <location>
        <begin position="1"/>
        <end position="20"/>
    </location>
</feature>
<name>A0A8B6EHK2_MYTGA</name>
<accession>A0A8B6EHK2</accession>
<evidence type="ECO:0000256" key="1">
    <source>
        <dbReference type="SAM" id="MobiDB-lite"/>
    </source>
</evidence>
<evidence type="ECO:0000313" key="3">
    <source>
        <dbReference type="EMBL" id="VDI33976.1"/>
    </source>
</evidence>
<reference evidence="3" key="1">
    <citation type="submission" date="2018-11" db="EMBL/GenBank/DDBJ databases">
        <authorList>
            <person name="Alioto T."/>
            <person name="Alioto T."/>
        </authorList>
    </citation>
    <scope>NUCLEOTIDE SEQUENCE</scope>
</reference>
<dbReference type="GO" id="GO:0003677">
    <property type="term" value="F:DNA binding"/>
    <property type="evidence" value="ECO:0007669"/>
    <property type="project" value="InterPro"/>
</dbReference>
<evidence type="ECO:0000313" key="4">
    <source>
        <dbReference type="Proteomes" id="UP000596742"/>
    </source>
</evidence>
<dbReference type="EMBL" id="UYJE01005104">
    <property type="protein sequence ID" value="VDI33976.1"/>
    <property type="molecule type" value="Genomic_DNA"/>
</dbReference>
<dbReference type="InterPro" id="IPR007889">
    <property type="entry name" value="HTH_Psq"/>
</dbReference>
<dbReference type="OrthoDB" id="3229771at2759"/>
<protein>
    <recommendedName>
        <fullName evidence="2">HTH psq-type domain-containing protein</fullName>
    </recommendedName>
</protein>
<dbReference type="Pfam" id="PF04218">
    <property type="entry name" value="CENP-B_N"/>
    <property type="match status" value="1"/>
</dbReference>
<feature type="domain" description="HTH psq-type" evidence="2">
    <location>
        <begin position="21"/>
        <end position="60"/>
    </location>
</feature>
<evidence type="ECO:0000259" key="2">
    <source>
        <dbReference type="Pfam" id="PF04218"/>
    </source>
</evidence>
<dbReference type="Gene3D" id="1.10.10.60">
    <property type="entry name" value="Homeodomain-like"/>
    <property type="match status" value="1"/>
</dbReference>
<keyword evidence="4" id="KW-1185">Reference proteome</keyword>
<dbReference type="AlphaFoldDB" id="A0A8B6EHK2"/>
<comment type="caution">
    <text evidence="3">The sequence shown here is derived from an EMBL/GenBank/DDBJ whole genome shotgun (WGS) entry which is preliminary data.</text>
</comment>